<dbReference type="EC" id="2.7.11.1" evidence="19"/>
<dbReference type="InterPro" id="IPR001480">
    <property type="entry name" value="Bulb-type_lectin_dom"/>
</dbReference>
<dbReference type="Gene3D" id="2.90.10.10">
    <property type="entry name" value="Bulb-type lectin domain"/>
    <property type="match status" value="1"/>
</dbReference>
<dbReference type="InterPro" id="IPR011009">
    <property type="entry name" value="Kinase-like_dom_sf"/>
</dbReference>
<keyword evidence="2" id="KW-1003">Cell membrane</keyword>
<keyword evidence="4" id="KW-0597">Phosphoprotein</keyword>
<dbReference type="FunFam" id="2.90.10.10:FF:000009">
    <property type="entry name" value="Receptor-like serine/threonine-protein kinase SD1-8"/>
    <property type="match status" value="1"/>
</dbReference>
<dbReference type="SUPFAM" id="SSF51110">
    <property type="entry name" value="alpha-D-mannose-specific plant lectins"/>
    <property type="match status" value="1"/>
</dbReference>
<dbReference type="InterPro" id="IPR003609">
    <property type="entry name" value="Pan_app"/>
</dbReference>
<dbReference type="PROSITE" id="PS50927">
    <property type="entry name" value="BULB_LECTIN"/>
    <property type="match status" value="1"/>
</dbReference>
<dbReference type="InterPro" id="IPR008271">
    <property type="entry name" value="Ser/Thr_kinase_AS"/>
</dbReference>
<keyword evidence="7 21" id="KW-0732">Signal</keyword>
<dbReference type="PROSITE" id="PS00108">
    <property type="entry name" value="PROTEIN_KINASE_ST"/>
    <property type="match status" value="1"/>
</dbReference>
<proteinExistence type="inferred from homology"/>
<keyword evidence="5 19" id="KW-0808">Transferase</keyword>
<dbReference type="FunFam" id="3.30.200.20:FF:000330">
    <property type="entry name" value="G-type lectin S-receptor-like serine/threonine-protein kinase At4g03230"/>
    <property type="match status" value="1"/>
</dbReference>
<keyword evidence="11 19" id="KW-0067">ATP-binding</keyword>
<feature type="signal peptide" evidence="21">
    <location>
        <begin position="1"/>
        <end position="25"/>
    </location>
</feature>
<dbReference type="SMART" id="SM00108">
    <property type="entry name" value="B_lectin"/>
    <property type="match status" value="1"/>
</dbReference>
<dbReference type="SMART" id="SM00220">
    <property type="entry name" value="S_TKc"/>
    <property type="match status" value="1"/>
</dbReference>
<evidence type="ECO:0000256" key="19">
    <source>
        <dbReference type="PIRNR" id="PIRNR000641"/>
    </source>
</evidence>
<evidence type="ECO:0000256" key="17">
    <source>
        <dbReference type="ARBA" id="ARBA00047899"/>
    </source>
</evidence>
<evidence type="ECO:0000256" key="18">
    <source>
        <dbReference type="ARBA" id="ARBA00048679"/>
    </source>
</evidence>
<dbReference type="GO" id="GO:0004674">
    <property type="term" value="F:protein serine/threonine kinase activity"/>
    <property type="evidence" value="ECO:0007669"/>
    <property type="project" value="UniProtKB-KW"/>
</dbReference>
<dbReference type="PIRSF" id="PIRSF000641">
    <property type="entry name" value="SRK"/>
    <property type="match status" value="1"/>
</dbReference>
<evidence type="ECO:0000256" key="3">
    <source>
        <dbReference type="ARBA" id="ARBA00022527"/>
    </source>
</evidence>
<dbReference type="FunFam" id="1.10.510.10:FF:000060">
    <property type="entry name" value="G-type lectin S-receptor-like serine/threonine-protein kinase"/>
    <property type="match status" value="1"/>
</dbReference>
<dbReference type="GO" id="GO:0005886">
    <property type="term" value="C:plasma membrane"/>
    <property type="evidence" value="ECO:0007669"/>
    <property type="project" value="UniProtKB-SubCell"/>
</dbReference>
<dbReference type="InterPro" id="IPR001245">
    <property type="entry name" value="Ser-Thr/Tyr_kinase_cat_dom"/>
</dbReference>
<accession>A0AAN7FC16</accession>
<evidence type="ECO:0000259" key="23">
    <source>
        <dbReference type="PROSITE" id="PS50927"/>
    </source>
</evidence>
<dbReference type="Pfam" id="PF07714">
    <property type="entry name" value="PK_Tyr_Ser-Thr"/>
    <property type="match status" value="1"/>
</dbReference>
<evidence type="ECO:0000256" key="21">
    <source>
        <dbReference type="SAM" id="SignalP"/>
    </source>
</evidence>
<dbReference type="CDD" id="cd00028">
    <property type="entry name" value="B_lectin"/>
    <property type="match status" value="1"/>
</dbReference>
<keyword evidence="16" id="KW-0325">Glycoprotein</keyword>
<evidence type="ECO:0000259" key="24">
    <source>
        <dbReference type="PROSITE" id="PS50948"/>
    </source>
</evidence>
<comment type="subcellular location">
    <subcellularLocation>
        <location evidence="1">Cell membrane</location>
        <topology evidence="1">Single-pass type I membrane protein</topology>
    </subcellularLocation>
</comment>
<evidence type="ECO:0000256" key="2">
    <source>
        <dbReference type="ARBA" id="ARBA00022475"/>
    </source>
</evidence>
<dbReference type="CDD" id="cd14066">
    <property type="entry name" value="STKc_IRAK"/>
    <property type="match status" value="1"/>
</dbReference>
<dbReference type="Proteomes" id="UP001324115">
    <property type="component" value="Unassembled WGS sequence"/>
</dbReference>
<keyword evidence="15" id="KW-0675">Receptor</keyword>
<feature type="domain" description="Apple" evidence="24">
    <location>
        <begin position="297"/>
        <end position="379"/>
    </location>
</feature>
<dbReference type="InterPro" id="IPR000719">
    <property type="entry name" value="Prot_kinase_dom"/>
</dbReference>
<dbReference type="GO" id="GO:0030246">
    <property type="term" value="F:carbohydrate binding"/>
    <property type="evidence" value="ECO:0007669"/>
    <property type="project" value="UniProtKB-KW"/>
</dbReference>
<feature type="chain" id="PRO_5042950239" description="Receptor-like serine/threonine-protein kinase" evidence="21">
    <location>
        <begin position="26"/>
        <end position="803"/>
    </location>
</feature>
<dbReference type="EMBL" id="JAXUIC010000005">
    <property type="protein sequence ID" value="KAK4590632.1"/>
    <property type="molecule type" value="Genomic_DNA"/>
</dbReference>
<dbReference type="GO" id="GO:0005524">
    <property type="term" value="F:ATP binding"/>
    <property type="evidence" value="ECO:0007669"/>
    <property type="project" value="UniProtKB-KW"/>
</dbReference>
<evidence type="ECO:0000256" key="10">
    <source>
        <dbReference type="ARBA" id="ARBA00022777"/>
    </source>
</evidence>
<keyword evidence="10 19" id="KW-0418">Kinase</keyword>
<evidence type="ECO:0000256" key="4">
    <source>
        <dbReference type="ARBA" id="ARBA00022553"/>
    </source>
</evidence>
<organism evidence="25 26">
    <name type="scientific">Quercus rubra</name>
    <name type="common">Northern red oak</name>
    <name type="synonym">Quercus borealis</name>
    <dbReference type="NCBI Taxonomy" id="3512"/>
    <lineage>
        <taxon>Eukaryota</taxon>
        <taxon>Viridiplantae</taxon>
        <taxon>Streptophyta</taxon>
        <taxon>Embryophyta</taxon>
        <taxon>Tracheophyta</taxon>
        <taxon>Spermatophyta</taxon>
        <taxon>Magnoliopsida</taxon>
        <taxon>eudicotyledons</taxon>
        <taxon>Gunneridae</taxon>
        <taxon>Pentapetalae</taxon>
        <taxon>rosids</taxon>
        <taxon>fabids</taxon>
        <taxon>Fagales</taxon>
        <taxon>Fagaceae</taxon>
        <taxon>Quercus</taxon>
    </lineage>
</organism>
<comment type="catalytic activity">
    <reaction evidence="18 19">
        <text>L-seryl-[protein] + ATP = O-phospho-L-seryl-[protein] + ADP + H(+)</text>
        <dbReference type="Rhea" id="RHEA:17989"/>
        <dbReference type="Rhea" id="RHEA-COMP:9863"/>
        <dbReference type="Rhea" id="RHEA-COMP:11604"/>
        <dbReference type="ChEBI" id="CHEBI:15378"/>
        <dbReference type="ChEBI" id="CHEBI:29999"/>
        <dbReference type="ChEBI" id="CHEBI:30616"/>
        <dbReference type="ChEBI" id="CHEBI:83421"/>
        <dbReference type="ChEBI" id="CHEBI:456216"/>
        <dbReference type="EC" id="2.7.11.1"/>
    </reaction>
</comment>
<evidence type="ECO:0000313" key="26">
    <source>
        <dbReference type="Proteomes" id="UP001324115"/>
    </source>
</evidence>
<evidence type="ECO:0000256" key="6">
    <source>
        <dbReference type="ARBA" id="ARBA00022692"/>
    </source>
</evidence>
<dbReference type="PROSITE" id="PS50948">
    <property type="entry name" value="PAN"/>
    <property type="match status" value="1"/>
</dbReference>
<dbReference type="Gene3D" id="3.30.200.20">
    <property type="entry name" value="Phosphorylase Kinase, domain 1"/>
    <property type="match status" value="1"/>
</dbReference>
<evidence type="ECO:0000256" key="9">
    <source>
        <dbReference type="ARBA" id="ARBA00022741"/>
    </source>
</evidence>
<dbReference type="Pfam" id="PF08276">
    <property type="entry name" value="PAN_2"/>
    <property type="match status" value="1"/>
</dbReference>
<evidence type="ECO:0000256" key="14">
    <source>
        <dbReference type="ARBA" id="ARBA00023157"/>
    </source>
</evidence>
<gene>
    <name evidence="25" type="ORF">RGQ29_020978</name>
</gene>
<dbReference type="Pfam" id="PF01453">
    <property type="entry name" value="B_lectin"/>
    <property type="match status" value="1"/>
</dbReference>
<name>A0AAN7FC16_QUERU</name>
<evidence type="ECO:0000256" key="20">
    <source>
        <dbReference type="SAM" id="Phobius"/>
    </source>
</evidence>
<evidence type="ECO:0000256" key="12">
    <source>
        <dbReference type="ARBA" id="ARBA00022989"/>
    </source>
</evidence>
<keyword evidence="9 19" id="KW-0547">Nucleotide-binding</keyword>
<dbReference type="PROSITE" id="PS50011">
    <property type="entry name" value="PROTEIN_KINASE_DOM"/>
    <property type="match status" value="1"/>
</dbReference>
<keyword evidence="12 20" id="KW-1133">Transmembrane helix</keyword>
<evidence type="ECO:0000256" key="15">
    <source>
        <dbReference type="ARBA" id="ARBA00023170"/>
    </source>
</evidence>
<evidence type="ECO:0000259" key="22">
    <source>
        <dbReference type="PROSITE" id="PS50011"/>
    </source>
</evidence>
<evidence type="ECO:0000256" key="5">
    <source>
        <dbReference type="ARBA" id="ARBA00022679"/>
    </source>
</evidence>
<evidence type="ECO:0000313" key="25">
    <source>
        <dbReference type="EMBL" id="KAK4590632.1"/>
    </source>
</evidence>
<dbReference type="SUPFAM" id="SSF56112">
    <property type="entry name" value="Protein kinase-like (PK-like)"/>
    <property type="match status" value="1"/>
</dbReference>
<comment type="caution">
    <text evidence="25">The sequence shown here is derived from an EMBL/GenBank/DDBJ whole genome shotgun (WGS) entry which is preliminary data.</text>
</comment>
<evidence type="ECO:0000256" key="7">
    <source>
        <dbReference type="ARBA" id="ARBA00022729"/>
    </source>
</evidence>
<keyword evidence="6 20" id="KW-0812">Transmembrane</keyword>
<keyword evidence="14" id="KW-1015">Disulfide bond</keyword>
<sequence>MGSKVRKPVLGFFCFLLFLRPYSSTDTLEQGQEIKDGAELVSAGGHFRLGFLNVTSNNYYLGIWNNDDGASLENSVWIANRDTPIFNNSGSLTIDGNGSLKISHNGGLPIVLYSGQEATNVSAVLLDSGNFVVHELSSEGLVKRELWQSFDYPTDTVLPGMKLGVNRKTGHTLSLTSWRSNVLPDTRSFTFGLHPNHTNQLVILWRGNIYWNSGPWNNRNFNVSALEPSYSFRKFGYVSNENETYFNISAKYGATRFPQIRISSRGELTIEGNELAIDCYNDYKTEKGCVAQEIPECRRSEYLSQYYFDPTLTKDGFKFNEGENLTLVDCEAKCFNNCSCVAYASTNLYFQTGCQIWSTRPRTARNYSESDMDSINVIYLLEVQEYAEAETHKPVKKRWWIWLIVTVGGIVITLLCLLSYAKVKKFIAEEERKKKQEMLIIELGGNAIPSTIRDKLKKQGKDGQDGHELQIFSLESISIATSNFSTENKLGEGGFGPVYKGKLPDGQEIAIKRLSRSSGQGLVEFKNETILISKLQHTNLVRLLGFCIQEEENILLYEYMPNKSLDFFLFDSTKKYLLNWKKRFNIIEGIAQGLIYLHKYSRLRVIHRDLKASNILLDEEMNPKISDFGMARIFGLNKSEENTNRVVGTYGYMSPEYAMSGIFSIKTDVFSFGVLLLEIVSGKKNNNRYHSDYPLNLIGYAWQLWNEGKGLELTDPILLDETCPPFVVLRCIHVGLLCVQDQAIDRPTMQDVAFMLSNETLQLSPPKQPAFFNNPTAEKLGDSEIMKEICSLNNVTISVMEAR</sequence>
<dbReference type="AlphaFoldDB" id="A0AAN7FC16"/>
<feature type="domain" description="Protein kinase" evidence="22">
    <location>
        <begin position="484"/>
        <end position="761"/>
    </location>
</feature>
<feature type="domain" description="Bulb-type lectin" evidence="23">
    <location>
        <begin position="25"/>
        <end position="146"/>
    </location>
</feature>
<dbReference type="Gene3D" id="1.10.510.10">
    <property type="entry name" value="Transferase(Phosphotransferase) domain 1"/>
    <property type="match status" value="1"/>
</dbReference>
<feature type="transmembrane region" description="Helical" evidence="20">
    <location>
        <begin position="399"/>
        <end position="423"/>
    </location>
</feature>
<keyword evidence="3 19" id="KW-0723">Serine/threonine-protein kinase</keyword>
<protein>
    <recommendedName>
        <fullName evidence="19">Receptor-like serine/threonine-protein kinase</fullName>
        <ecNumber evidence="19">2.7.11.1</ecNumber>
    </recommendedName>
</protein>
<dbReference type="PANTHER" id="PTHR27002">
    <property type="entry name" value="RECEPTOR-LIKE SERINE/THREONINE-PROTEIN KINASE SD1-8"/>
    <property type="match status" value="1"/>
</dbReference>
<dbReference type="InterPro" id="IPR036426">
    <property type="entry name" value="Bulb-type_lectin_dom_sf"/>
</dbReference>
<dbReference type="InterPro" id="IPR024171">
    <property type="entry name" value="SRK-like_kinase"/>
</dbReference>
<comment type="similarity">
    <text evidence="19">Belongs to the protein kinase superfamily. Ser/Thr protein kinase family.</text>
</comment>
<comment type="catalytic activity">
    <reaction evidence="17 19">
        <text>L-threonyl-[protein] + ATP = O-phospho-L-threonyl-[protein] + ADP + H(+)</text>
        <dbReference type="Rhea" id="RHEA:46608"/>
        <dbReference type="Rhea" id="RHEA-COMP:11060"/>
        <dbReference type="Rhea" id="RHEA-COMP:11605"/>
        <dbReference type="ChEBI" id="CHEBI:15378"/>
        <dbReference type="ChEBI" id="CHEBI:30013"/>
        <dbReference type="ChEBI" id="CHEBI:30616"/>
        <dbReference type="ChEBI" id="CHEBI:61977"/>
        <dbReference type="ChEBI" id="CHEBI:456216"/>
        <dbReference type="EC" id="2.7.11.1"/>
    </reaction>
</comment>
<keyword evidence="8" id="KW-0430">Lectin</keyword>
<evidence type="ECO:0000256" key="16">
    <source>
        <dbReference type="ARBA" id="ARBA00023180"/>
    </source>
</evidence>
<reference evidence="25 26" key="1">
    <citation type="journal article" date="2023" name="G3 (Bethesda)">
        <title>A haplotype-resolved chromosome-scale genome for Quercus rubra L. provides insights into the genetics of adaptive traits for red oak species.</title>
        <authorList>
            <person name="Kapoor B."/>
            <person name="Jenkins J."/>
            <person name="Schmutz J."/>
            <person name="Zhebentyayeva T."/>
            <person name="Kuelheim C."/>
            <person name="Coggeshall M."/>
            <person name="Heim C."/>
            <person name="Lasky J.R."/>
            <person name="Leites L."/>
            <person name="Islam-Faridi N."/>
            <person name="Romero-Severson J."/>
            <person name="DeLeo V.L."/>
            <person name="Lucas S.M."/>
            <person name="Lazic D."/>
            <person name="Gailing O."/>
            <person name="Carlson J."/>
            <person name="Staton M."/>
        </authorList>
    </citation>
    <scope>NUCLEOTIDE SEQUENCE [LARGE SCALE GENOMIC DNA]</scope>
    <source>
        <strain evidence="25">Pseudo-F2</strain>
    </source>
</reference>
<evidence type="ECO:0000256" key="11">
    <source>
        <dbReference type="ARBA" id="ARBA00022840"/>
    </source>
</evidence>
<keyword evidence="26" id="KW-1185">Reference proteome</keyword>
<evidence type="ECO:0000256" key="1">
    <source>
        <dbReference type="ARBA" id="ARBA00004251"/>
    </source>
</evidence>
<evidence type="ECO:0000256" key="13">
    <source>
        <dbReference type="ARBA" id="ARBA00023136"/>
    </source>
</evidence>
<dbReference type="PANTHER" id="PTHR27002:SF926">
    <property type="entry name" value="OS07G0535800 PROTEIN"/>
    <property type="match status" value="1"/>
</dbReference>
<evidence type="ECO:0000256" key="8">
    <source>
        <dbReference type="ARBA" id="ARBA00022734"/>
    </source>
</evidence>
<keyword evidence="13 20" id="KW-0472">Membrane</keyword>